<keyword evidence="2" id="KW-1185">Reference proteome</keyword>
<evidence type="ECO:0000313" key="2">
    <source>
        <dbReference type="Proteomes" id="UP000469430"/>
    </source>
</evidence>
<evidence type="ECO:0000313" key="1">
    <source>
        <dbReference type="EMBL" id="MXO98040.1"/>
    </source>
</evidence>
<dbReference type="RefSeq" id="WP_161389715.1">
    <property type="nucleotide sequence ID" value="NZ_JBHSCP010000001.1"/>
</dbReference>
<proteinExistence type="predicted"/>
<accession>A0A6I4TSB2</accession>
<organism evidence="1 2">
    <name type="scientific">Croceibacterium xixiisoli</name>
    <dbReference type="NCBI Taxonomy" id="1476466"/>
    <lineage>
        <taxon>Bacteria</taxon>
        <taxon>Pseudomonadati</taxon>
        <taxon>Pseudomonadota</taxon>
        <taxon>Alphaproteobacteria</taxon>
        <taxon>Sphingomonadales</taxon>
        <taxon>Erythrobacteraceae</taxon>
        <taxon>Croceibacterium</taxon>
    </lineage>
</organism>
<dbReference type="Proteomes" id="UP000469430">
    <property type="component" value="Unassembled WGS sequence"/>
</dbReference>
<dbReference type="OrthoDB" id="1453790at2"/>
<comment type="caution">
    <text evidence="1">The sequence shown here is derived from an EMBL/GenBank/DDBJ whole genome shotgun (WGS) entry which is preliminary data.</text>
</comment>
<reference evidence="1 2" key="1">
    <citation type="submission" date="2019-12" db="EMBL/GenBank/DDBJ databases">
        <title>Genomic-based taxomic classification of the family Erythrobacteraceae.</title>
        <authorList>
            <person name="Xu L."/>
        </authorList>
    </citation>
    <scope>NUCLEOTIDE SEQUENCE [LARGE SCALE GENOMIC DNA]</scope>
    <source>
        <strain evidence="1 2">S36</strain>
    </source>
</reference>
<protein>
    <submittedName>
        <fullName evidence="1">Uncharacterized protein</fullName>
    </submittedName>
</protein>
<dbReference type="AlphaFoldDB" id="A0A6I4TSB2"/>
<dbReference type="EMBL" id="WTYJ01000001">
    <property type="protein sequence ID" value="MXO98040.1"/>
    <property type="molecule type" value="Genomic_DNA"/>
</dbReference>
<gene>
    <name evidence="1" type="ORF">GRI97_03435</name>
</gene>
<sequence>MIEVFILTHQHPNCAEKSMGVFHSAAAAEEHVRMARLQPAYHDCPDGFGIETRVLDRQFCFTNDSNAPLTLIVEPWASSQIIEPGCVVEIHYPSSDAGADFSHADHEGDTITFWCEGSTYALVVNRERVLV</sequence>
<name>A0A6I4TSB2_9SPHN</name>